<accession>A0ABM9DA59</accession>
<evidence type="ECO:0000256" key="1">
    <source>
        <dbReference type="PROSITE-ProRule" id="PRU00169"/>
    </source>
</evidence>
<dbReference type="InterPro" id="IPR001789">
    <property type="entry name" value="Sig_transdc_resp-reg_receiver"/>
</dbReference>
<dbReference type="Gene3D" id="3.40.50.2300">
    <property type="match status" value="1"/>
</dbReference>
<evidence type="ECO:0000259" key="2">
    <source>
        <dbReference type="PROSITE" id="PS50110"/>
    </source>
</evidence>
<evidence type="ECO:0000313" key="4">
    <source>
        <dbReference type="Proteomes" id="UP001295463"/>
    </source>
</evidence>
<dbReference type="GO" id="GO:0016301">
    <property type="term" value="F:kinase activity"/>
    <property type="evidence" value="ECO:0007669"/>
    <property type="project" value="UniProtKB-KW"/>
</dbReference>
<keyword evidence="3" id="KW-0418">Kinase</keyword>
<reference evidence="3 4" key="1">
    <citation type="submission" date="2022-03" db="EMBL/GenBank/DDBJ databases">
        <authorList>
            <person name="Koch H."/>
        </authorList>
    </citation>
    <scope>NUCLEOTIDE SEQUENCE [LARGE SCALE GENOMIC DNA]</scope>
    <source>
        <strain evidence="3 4">G1</strain>
    </source>
</reference>
<dbReference type="Proteomes" id="UP001295463">
    <property type="component" value="Chromosome"/>
</dbReference>
<keyword evidence="3" id="KW-0808">Transferase</keyword>
<dbReference type="RefSeq" id="WP_305732859.1">
    <property type="nucleotide sequence ID" value="NZ_OW150024.1"/>
</dbReference>
<feature type="domain" description="Response regulatory" evidence="2">
    <location>
        <begin position="1"/>
        <end position="58"/>
    </location>
</feature>
<proteinExistence type="predicted"/>
<dbReference type="EMBL" id="OW150024">
    <property type="protein sequence ID" value="CAH2032083.1"/>
    <property type="molecule type" value="Genomic_DNA"/>
</dbReference>
<dbReference type="PROSITE" id="PS50110">
    <property type="entry name" value="RESPONSE_REGULATORY"/>
    <property type="match status" value="1"/>
</dbReference>
<sequence length="59" mass="6573">MRTIRREEEATGGHIPVVVLTADIMRHAQADMLAAGCDGYLKNPVQRRTLAEEIRRVVG</sequence>
<keyword evidence="4" id="KW-1185">Reference proteome</keyword>
<dbReference type="InterPro" id="IPR011006">
    <property type="entry name" value="CheY-like_superfamily"/>
</dbReference>
<evidence type="ECO:0000313" key="3">
    <source>
        <dbReference type="EMBL" id="CAH2032083.1"/>
    </source>
</evidence>
<protein>
    <submittedName>
        <fullName evidence="3">BarA sensory histidine kinase (= VarS = GacS)</fullName>
    </submittedName>
</protein>
<gene>
    <name evidence="3" type="ORF">GEAMG1_2247</name>
</gene>
<name>A0ABM9DA59_9BACT</name>
<organism evidence="3 4">
    <name type="scientific">Trichlorobacter ammonificans</name>
    <dbReference type="NCBI Taxonomy" id="2916410"/>
    <lineage>
        <taxon>Bacteria</taxon>
        <taxon>Pseudomonadati</taxon>
        <taxon>Thermodesulfobacteriota</taxon>
        <taxon>Desulfuromonadia</taxon>
        <taxon>Geobacterales</taxon>
        <taxon>Geobacteraceae</taxon>
        <taxon>Trichlorobacter</taxon>
    </lineage>
</organism>
<comment type="caution">
    <text evidence="1">Lacks conserved residue(s) required for the propagation of feature annotation.</text>
</comment>
<dbReference type="SUPFAM" id="SSF52172">
    <property type="entry name" value="CheY-like"/>
    <property type="match status" value="1"/>
</dbReference>